<keyword evidence="3" id="KW-0809">Transit peptide</keyword>
<comment type="function">
    <text evidence="6">Involved in efficient integration of the N-module into mitochondrial respiratory chain complex I.</text>
</comment>
<protein>
    <recommendedName>
        <fullName evidence="5">LYR motif-containing protein 2</fullName>
    </recommendedName>
</protein>
<accession>A0ABD0KWJ5</accession>
<dbReference type="PANTHER" id="PTHR13675:SF0">
    <property type="entry name" value="LYR MOTIF-CONTAINING PROTEIN 2"/>
    <property type="match status" value="1"/>
</dbReference>
<evidence type="ECO:0000256" key="1">
    <source>
        <dbReference type="ARBA" id="ARBA00004173"/>
    </source>
</evidence>
<dbReference type="PANTHER" id="PTHR13675">
    <property type="entry name" value="LYR MOTIF-CONTAINING PROTEIN 2"/>
    <property type="match status" value="1"/>
</dbReference>
<evidence type="ECO:0000313" key="9">
    <source>
        <dbReference type="Proteomes" id="UP001519460"/>
    </source>
</evidence>
<dbReference type="CDD" id="cd20262">
    <property type="entry name" value="Complex1_LYR_LYRM2"/>
    <property type="match status" value="1"/>
</dbReference>
<dbReference type="InterPro" id="IPR045293">
    <property type="entry name" value="Complex1_LYR_LYRM2"/>
</dbReference>
<evidence type="ECO:0000256" key="5">
    <source>
        <dbReference type="ARBA" id="ARBA00026235"/>
    </source>
</evidence>
<evidence type="ECO:0000256" key="6">
    <source>
        <dbReference type="ARBA" id="ARBA00044735"/>
    </source>
</evidence>
<dbReference type="InterPro" id="IPR008011">
    <property type="entry name" value="Complex1_LYR_dom"/>
</dbReference>
<gene>
    <name evidence="8" type="ORF">BaRGS_00017236</name>
</gene>
<comment type="subcellular location">
    <subcellularLocation>
        <location evidence="1">Mitochondrion</location>
    </subcellularLocation>
</comment>
<feature type="non-terminal residue" evidence="8">
    <location>
        <position position="1"/>
    </location>
</feature>
<name>A0ABD0KWJ5_9CAEN</name>
<dbReference type="Proteomes" id="UP001519460">
    <property type="component" value="Unassembled WGS sequence"/>
</dbReference>
<keyword evidence="9" id="KW-1185">Reference proteome</keyword>
<dbReference type="AlphaFoldDB" id="A0ABD0KWJ5"/>
<organism evidence="8 9">
    <name type="scientific">Batillaria attramentaria</name>
    <dbReference type="NCBI Taxonomy" id="370345"/>
    <lineage>
        <taxon>Eukaryota</taxon>
        <taxon>Metazoa</taxon>
        <taxon>Spiralia</taxon>
        <taxon>Lophotrochozoa</taxon>
        <taxon>Mollusca</taxon>
        <taxon>Gastropoda</taxon>
        <taxon>Caenogastropoda</taxon>
        <taxon>Sorbeoconcha</taxon>
        <taxon>Cerithioidea</taxon>
        <taxon>Batillariidae</taxon>
        <taxon>Batillaria</taxon>
    </lineage>
</organism>
<evidence type="ECO:0000256" key="4">
    <source>
        <dbReference type="ARBA" id="ARBA00023128"/>
    </source>
</evidence>
<evidence type="ECO:0000313" key="8">
    <source>
        <dbReference type="EMBL" id="KAK7491597.1"/>
    </source>
</evidence>
<keyword evidence="4" id="KW-0496">Mitochondrion</keyword>
<comment type="caution">
    <text evidence="8">The sequence shown here is derived from an EMBL/GenBank/DDBJ whole genome shotgun (WGS) entry which is preliminary data.</text>
</comment>
<evidence type="ECO:0000259" key="7">
    <source>
        <dbReference type="Pfam" id="PF05347"/>
    </source>
</evidence>
<dbReference type="EMBL" id="JACVVK020000113">
    <property type="protein sequence ID" value="KAK7491597.1"/>
    <property type="molecule type" value="Genomic_DNA"/>
</dbReference>
<evidence type="ECO:0000256" key="2">
    <source>
        <dbReference type="ARBA" id="ARBA00009508"/>
    </source>
</evidence>
<sequence length="117" mass="13619">EATAKSMTEAKKVLWGCLPWDCSYGYPPLPVMASGKITGAPSLKRFILRSEVLRLYRDMLRTIKRIPSQQQREELQTWVRTDFENNKHHTDEEVIRMMITKGRISLKELEQTVNLLA</sequence>
<dbReference type="Pfam" id="PF05347">
    <property type="entry name" value="Complex1_LYR"/>
    <property type="match status" value="1"/>
</dbReference>
<evidence type="ECO:0000256" key="3">
    <source>
        <dbReference type="ARBA" id="ARBA00022946"/>
    </source>
</evidence>
<proteinExistence type="inferred from homology"/>
<comment type="similarity">
    <text evidence="2">Belongs to the complex I LYR family.</text>
</comment>
<dbReference type="GO" id="GO:0005739">
    <property type="term" value="C:mitochondrion"/>
    <property type="evidence" value="ECO:0007669"/>
    <property type="project" value="UniProtKB-SubCell"/>
</dbReference>
<reference evidence="8 9" key="1">
    <citation type="journal article" date="2023" name="Sci. Data">
        <title>Genome assembly of the Korean intertidal mud-creeper Batillaria attramentaria.</title>
        <authorList>
            <person name="Patra A.K."/>
            <person name="Ho P.T."/>
            <person name="Jun S."/>
            <person name="Lee S.J."/>
            <person name="Kim Y."/>
            <person name="Won Y.J."/>
        </authorList>
    </citation>
    <scope>NUCLEOTIDE SEQUENCE [LARGE SCALE GENOMIC DNA]</scope>
    <source>
        <strain evidence="8">Wonlab-2016</strain>
    </source>
</reference>
<feature type="domain" description="Complex 1 LYR protein" evidence="7">
    <location>
        <begin position="51"/>
        <end position="107"/>
    </location>
</feature>